<accession>A0AAN6U9A1</accession>
<evidence type="ECO:0000313" key="10">
    <source>
        <dbReference type="Proteomes" id="UP001302602"/>
    </source>
</evidence>
<keyword evidence="3 7" id="KW-0812">Transmembrane</keyword>
<feature type="transmembrane region" description="Helical" evidence="7">
    <location>
        <begin position="218"/>
        <end position="237"/>
    </location>
</feature>
<feature type="region of interest" description="Disordered" evidence="6">
    <location>
        <begin position="1"/>
        <end position="145"/>
    </location>
</feature>
<dbReference type="InterPro" id="IPR052053">
    <property type="entry name" value="IM_YidH-like"/>
</dbReference>
<feature type="domain" description="DUF202" evidence="8">
    <location>
        <begin position="168"/>
        <end position="242"/>
    </location>
</feature>
<feature type="transmembrane region" description="Helical" evidence="7">
    <location>
        <begin position="177"/>
        <end position="198"/>
    </location>
</feature>
<feature type="compositionally biased region" description="Low complexity" evidence="6">
    <location>
        <begin position="121"/>
        <end position="135"/>
    </location>
</feature>
<protein>
    <recommendedName>
        <fullName evidence="8">DUF202 domain-containing protein</fullName>
    </recommendedName>
</protein>
<dbReference type="Proteomes" id="UP001302602">
    <property type="component" value="Unassembled WGS sequence"/>
</dbReference>
<dbReference type="PANTHER" id="PTHR34187">
    <property type="entry name" value="FGR18P"/>
    <property type="match status" value="1"/>
</dbReference>
<evidence type="ECO:0000259" key="8">
    <source>
        <dbReference type="Pfam" id="PF02656"/>
    </source>
</evidence>
<comment type="caution">
    <text evidence="9">The sequence shown here is derived from an EMBL/GenBank/DDBJ whole genome shotgun (WGS) entry which is preliminary data.</text>
</comment>
<evidence type="ECO:0000256" key="1">
    <source>
        <dbReference type="ARBA" id="ARBA00004651"/>
    </source>
</evidence>
<sequence length="285" mass="31326">MSANDATAPAPAPRPKSSTLQLTGRRSSRDRIRDILEGARERAESLDPISANVSPRLQPLLGPRRRASDPFGSISPPELADDGPGVVTSQPERQQSINYQSTIESSPAVRRRSGQSRKTSGQQGQAPLQPPALGGDETEEQRQVEPRWKRSLRYFKSIELENKGSVARDHLALERTFLAWLRTSLAFASIGIAITQLFRLNTSFAGDSQRAESLRRLGKPLGTTFLALSILILLLGYNRYLQGQYWIIKGKFPASRGTILIVSFTAFAVTLASLVIILVVQGDHL</sequence>
<comment type="subcellular location">
    <subcellularLocation>
        <location evidence="1">Cell membrane</location>
        <topology evidence="1">Multi-pass membrane protein</topology>
    </subcellularLocation>
</comment>
<dbReference type="AlphaFoldDB" id="A0AAN6U9A1"/>
<dbReference type="RefSeq" id="XP_062652606.1">
    <property type="nucleotide sequence ID" value="XM_062791756.1"/>
</dbReference>
<evidence type="ECO:0000256" key="5">
    <source>
        <dbReference type="ARBA" id="ARBA00023136"/>
    </source>
</evidence>
<evidence type="ECO:0000256" key="4">
    <source>
        <dbReference type="ARBA" id="ARBA00022989"/>
    </source>
</evidence>
<feature type="transmembrane region" description="Helical" evidence="7">
    <location>
        <begin position="258"/>
        <end position="280"/>
    </location>
</feature>
<dbReference type="InterPro" id="IPR003807">
    <property type="entry name" value="DUF202"/>
</dbReference>
<evidence type="ECO:0000256" key="2">
    <source>
        <dbReference type="ARBA" id="ARBA00022475"/>
    </source>
</evidence>
<feature type="compositionally biased region" description="Polar residues" evidence="6">
    <location>
        <begin position="87"/>
        <end position="105"/>
    </location>
</feature>
<keyword evidence="4 7" id="KW-1133">Transmembrane helix</keyword>
<dbReference type="PANTHER" id="PTHR34187:SF2">
    <property type="entry name" value="DUF202 DOMAIN-CONTAINING PROTEIN"/>
    <property type="match status" value="1"/>
</dbReference>
<keyword evidence="2" id="KW-1003">Cell membrane</keyword>
<evidence type="ECO:0000256" key="7">
    <source>
        <dbReference type="SAM" id="Phobius"/>
    </source>
</evidence>
<organism evidence="9 10">
    <name type="scientific">Parathielavia appendiculata</name>
    <dbReference type="NCBI Taxonomy" id="2587402"/>
    <lineage>
        <taxon>Eukaryota</taxon>
        <taxon>Fungi</taxon>
        <taxon>Dikarya</taxon>
        <taxon>Ascomycota</taxon>
        <taxon>Pezizomycotina</taxon>
        <taxon>Sordariomycetes</taxon>
        <taxon>Sordariomycetidae</taxon>
        <taxon>Sordariales</taxon>
        <taxon>Chaetomiaceae</taxon>
        <taxon>Parathielavia</taxon>
    </lineage>
</organism>
<keyword evidence="5 7" id="KW-0472">Membrane</keyword>
<dbReference type="GO" id="GO:0005886">
    <property type="term" value="C:plasma membrane"/>
    <property type="evidence" value="ECO:0007669"/>
    <property type="project" value="UniProtKB-SubCell"/>
</dbReference>
<reference evidence="9" key="1">
    <citation type="journal article" date="2023" name="Mol. Phylogenet. Evol.">
        <title>Genome-scale phylogeny and comparative genomics of the fungal order Sordariales.</title>
        <authorList>
            <person name="Hensen N."/>
            <person name="Bonometti L."/>
            <person name="Westerberg I."/>
            <person name="Brannstrom I.O."/>
            <person name="Guillou S."/>
            <person name="Cros-Aarteil S."/>
            <person name="Calhoun S."/>
            <person name="Haridas S."/>
            <person name="Kuo A."/>
            <person name="Mondo S."/>
            <person name="Pangilinan J."/>
            <person name="Riley R."/>
            <person name="LaButti K."/>
            <person name="Andreopoulos B."/>
            <person name="Lipzen A."/>
            <person name="Chen C."/>
            <person name="Yan M."/>
            <person name="Daum C."/>
            <person name="Ng V."/>
            <person name="Clum A."/>
            <person name="Steindorff A."/>
            <person name="Ohm R.A."/>
            <person name="Martin F."/>
            <person name="Silar P."/>
            <person name="Natvig D.O."/>
            <person name="Lalanne C."/>
            <person name="Gautier V."/>
            <person name="Ament-Velasquez S.L."/>
            <person name="Kruys A."/>
            <person name="Hutchinson M.I."/>
            <person name="Powell A.J."/>
            <person name="Barry K."/>
            <person name="Miller A.N."/>
            <person name="Grigoriev I.V."/>
            <person name="Debuchy R."/>
            <person name="Gladieux P."/>
            <person name="Hiltunen Thoren M."/>
            <person name="Johannesson H."/>
        </authorList>
    </citation>
    <scope>NUCLEOTIDE SEQUENCE</scope>
    <source>
        <strain evidence="9">CBS 731.68</strain>
    </source>
</reference>
<proteinExistence type="predicted"/>
<evidence type="ECO:0000313" key="9">
    <source>
        <dbReference type="EMBL" id="KAK4128835.1"/>
    </source>
</evidence>
<dbReference type="GeneID" id="87828525"/>
<gene>
    <name evidence="9" type="ORF">N657DRAFT_639341</name>
</gene>
<name>A0AAN6U9A1_9PEZI</name>
<evidence type="ECO:0000256" key="6">
    <source>
        <dbReference type="SAM" id="MobiDB-lite"/>
    </source>
</evidence>
<reference evidence="9" key="2">
    <citation type="submission" date="2023-05" db="EMBL/GenBank/DDBJ databases">
        <authorList>
            <consortium name="Lawrence Berkeley National Laboratory"/>
            <person name="Steindorff A."/>
            <person name="Hensen N."/>
            <person name="Bonometti L."/>
            <person name="Westerberg I."/>
            <person name="Brannstrom I.O."/>
            <person name="Guillou S."/>
            <person name="Cros-Aarteil S."/>
            <person name="Calhoun S."/>
            <person name="Haridas S."/>
            <person name="Kuo A."/>
            <person name="Mondo S."/>
            <person name="Pangilinan J."/>
            <person name="Riley R."/>
            <person name="Labutti K."/>
            <person name="Andreopoulos B."/>
            <person name="Lipzen A."/>
            <person name="Chen C."/>
            <person name="Yanf M."/>
            <person name="Daum C."/>
            <person name="Ng V."/>
            <person name="Clum A."/>
            <person name="Ohm R."/>
            <person name="Martin F."/>
            <person name="Silar P."/>
            <person name="Natvig D."/>
            <person name="Lalanne C."/>
            <person name="Gautier V."/>
            <person name="Ament-Velasquez S.L."/>
            <person name="Kruys A."/>
            <person name="Hutchinson M.I."/>
            <person name="Powell A.J."/>
            <person name="Barry K."/>
            <person name="Miller A.N."/>
            <person name="Grigoriev I.V."/>
            <person name="Debuchy R."/>
            <person name="Gladieux P."/>
            <person name="Thoren M.H."/>
            <person name="Johannesson H."/>
        </authorList>
    </citation>
    <scope>NUCLEOTIDE SEQUENCE</scope>
    <source>
        <strain evidence="9">CBS 731.68</strain>
    </source>
</reference>
<dbReference type="EMBL" id="MU853223">
    <property type="protein sequence ID" value="KAK4128835.1"/>
    <property type="molecule type" value="Genomic_DNA"/>
</dbReference>
<keyword evidence="10" id="KW-1185">Reference proteome</keyword>
<dbReference type="Pfam" id="PF02656">
    <property type="entry name" value="DUF202"/>
    <property type="match status" value="1"/>
</dbReference>
<evidence type="ECO:0000256" key="3">
    <source>
        <dbReference type="ARBA" id="ARBA00022692"/>
    </source>
</evidence>
<feature type="compositionally biased region" description="Basic and acidic residues" evidence="6">
    <location>
        <begin position="27"/>
        <end position="45"/>
    </location>
</feature>